<reference evidence="3" key="2">
    <citation type="submission" date="2022-10" db="EMBL/GenBank/DDBJ databases">
        <authorList>
            <consortium name="ENA_rothamsted_submissions"/>
            <consortium name="culmorum"/>
            <person name="King R."/>
        </authorList>
    </citation>
    <scope>NUCLEOTIDE SEQUENCE</scope>
</reference>
<evidence type="ECO:0008006" key="5">
    <source>
        <dbReference type="Google" id="ProtNLM"/>
    </source>
</evidence>
<proteinExistence type="predicted"/>
<accession>A0A9P0DH67</accession>
<dbReference type="OrthoDB" id="6775890at2759"/>
<evidence type="ECO:0000313" key="4">
    <source>
        <dbReference type="Proteomes" id="UP001153737"/>
    </source>
</evidence>
<sequence length="300" mass="34745">MPIESDILAQLKQFIREENNKQTEALKKNFKEEIDGIKSEIYELRKNIEDQADKVRTLENSTEILEQKFKNIDRRLRKNNIVIFGFNVPKEDLIECTIAGLNQLLNLDLQKTNINNIQLIGKRETNRPILVEFVSYLTKQEVLKNCKNLKGSKISITEDLSKEDQLTRKSLLKHQAIARHKGMNAYIRGNKLVINKDIYSLEELDTEDHHNIVEAERASSAPPTPIAAKSLERNQNETENPQIPEFHKSLKDKKQEEEQLQVFRPITRHFSEKSTGNKKFVSTPPAQQTTANSKNIYKKK</sequence>
<dbReference type="AlphaFoldDB" id="A0A9P0DH67"/>
<feature type="compositionally biased region" description="Polar residues" evidence="2">
    <location>
        <begin position="284"/>
        <end position="300"/>
    </location>
</feature>
<keyword evidence="1" id="KW-0175">Coiled coil</keyword>
<organism evidence="3 4">
    <name type="scientific">Phaedon cochleariae</name>
    <name type="common">Mustard beetle</name>
    <dbReference type="NCBI Taxonomy" id="80249"/>
    <lineage>
        <taxon>Eukaryota</taxon>
        <taxon>Metazoa</taxon>
        <taxon>Ecdysozoa</taxon>
        <taxon>Arthropoda</taxon>
        <taxon>Hexapoda</taxon>
        <taxon>Insecta</taxon>
        <taxon>Pterygota</taxon>
        <taxon>Neoptera</taxon>
        <taxon>Endopterygota</taxon>
        <taxon>Coleoptera</taxon>
        <taxon>Polyphaga</taxon>
        <taxon>Cucujiformia</taxon>
        <taxon>Chrysomeloidea</taxon>
        <taxon>Chrysomelidae</taxon>
        <taxon>Chrysomelinae</taxon>
        <taxon>Chrysomelini</taxon>
        <taxon>Phaedon</taxon>
    </lineage>
</organism>
<gene>
    <name evidence="3" type="ORF">PHAECO_LOCUS5119</name>
</gene>
<feature type="coiled-coil region" evidence="1">
    <location>
        <begin position="20"/>
        <end position="75"/>
    </location>
</feature>
<dbReference type="Gene3D" id="3.30.70.1820">
    <property type="entry name" value="L1 transposable element, RRM domain"/>
    <property type="match status" value="1"/>
</dbReference>
<evidence type="ECO:0000256" key="1">
    <source>
        <dbReference type="SAM" id="Coils"/>
    </source>
</evidence>
<name>A0A9P0DH67_PHACE</name>
<dbReference type="EMBL" id="OU896722">
    <property type="protein sequence ID" value="CAH1154529.1"/>
    <property type="molecule type" value="Genomic_DNA"/>
</dbReference>
<dbReference type="Proteomes" id="UP001153737">
    <property type="component" value="Chromosome 16"/>
</dbReference>
<feature type="region of interest" description="Disordered" evidence="2">
    <location>
        <begin position="232"/>
        <end position="300"/>
    </location>
</feature>
<evidence type="ECO:0000313" key="3">
    <source>
        <dbReference type="EMBL" id="CAH1154529.1"/>
    </source>
</evidence>
<keyword evidence="4" id="KW-1185">Reference proteome</keyword>
<feature type="compositionally biased region" description="Basic and acidic residues" evidence="2">
    <location>
        <begin position="245"/>
        <end position="257"/>
    </location>
</feature>
<protein>
    <recommendedName>
        <fullName evidence="5">Endonuclease-reverse transcriptase</fullName>
    </recommendedName>
</protein>
<evidence type="ECO:0000256" key="2">
    <source>
        <dbReference type="SAM" id="MobiDB-lite"/>
    </source>
</evidence>
<reference evidence="3" key="1">
    <citation type="submission" date="2022-01" db="EMBL/GenBank/DDBJ databases">
        <authorList>
            <person name="King R."/>
        </authorList>
    </citation>
    <scope>NUCLEOTIDE SEQUENCE</scope>
</reference>